<dbReference type="AlphaFoldDB" id="A0A0F9P611"/>
<reference evidence="1" key="1">
    <citation type="journal article" date="2015" name="Nature">
        <title>Complex archaea that bridge the gap between prokaryotes and eukaryotes.</title>
        <authorList>
            <person name="Spang A."/>
            <person name="Saw J.H."/>
            <person name="Jorgensen S.L."/>
            <person name="Zaremba-Niedzwiedzka K."/>
            <person name="Martijn J."/>
            <person name="Lind A.E."/>
            <person name="van Eijk R."/>
            <person name="Schleper C."/>
            <person name="Guy L."/>
            <person name="Ettema T.J."/>
        </authorList>
    </citation>
    <scope>NUCLEOTIDE SEQUENCE</scope>
</reference>
<organism evidence="1">
    <name type="scientific">marine sediment metagenome</name>
    <dbReference type="NCBI Taxonomy" id="412755"/>
    <lineage>
        <taxon>unclassified sequences</taxon>
        <taxon>metagenomes</taxon>
        <taxon>ecological metagenomes</taxon>
    </lineage>
</organism>
<accession>A0A0F9P611</accession>
<evidence type="ECO:0000313" key="1">
    <source>
        <dbReference type="EMBL" id="KKN19842.1"/>
    </source>
</evidence>
<proteinExistence type="predicted"/>
<gene>
    <name evidence="1" type="ORF">LCGC14_0941680</name>
</gene>
<comment type="caution">
    <text evidence="1">The sequence shown here is derived from an EMBL/GenBank/DDBJ whole genome shotgun (WGS) entry which is preliminary data.</text>
</comment>
<protein>
    <submittedName>
        <fullName evidence="1">Uncharacterized protein</fullName>
    </submittedName>
</protein>
<name>A0A0F9P611_9ZZZZ</name>
<sequence length="98" mass="10983">MSNQSILERTRKAIFDVFGEYISEDAEKAKEIINKSTCVGADDPGEWSPNAAVIIYCESGVPSGSFNPKVFEYWFEVTDLLKTHYCEHINAAVIGVYK</sequence>
<dbReference type="EMBL" id="LAZR01003298">
    <property type="protein sequence ID" value="KKN19842.1"/>
    <property type="molecule type" value="Genomic_DNA"/>
</dbReference>